<accession>A0A653A161</accession>
<dbReference type="InterPro" id="IPR007272">
    <property type="entry name" value="Sulf_transp_TsuA/YedE"/>
</dbReference>
<feature type="transmembrane region" description="Helical" evidence="2">
    <location>
        <begin position="12"/>
        <end position="30"/>
    </location>
</feature>
<proteinExistence type="predicted"/>
<dbReference type="Pfam" id="PF04143">
    <property type="entry name" value="Sulf_transp"/>
    <property type="match status" value="1"/>
</dbReference>
<feature type="transmembrane region" description="Helical" evidence="2">
    <location>
        <begin position="51"/>
        <end position="76"/>
    </location>
</feature>
<evidence type="ECO:0000313" key="3">
    <source>
        <dbReference type="EMBL" id="VBB41372.1"/>
    </source>
</evidence>
<keyword evidence="2" id="KW-0812">Transmembrane</keyword>
<evidence type="ECO:0000256" key="2">
    <source>
        <dbReference type="SAM" id="Phobius"/>
    </source>
</evidence>
<name>A0A653A161_UNCDX</name>
<feature type="region of interest" description="Disordered" evidence="1">
    <location>
        <begin position="230"/>
        <end position="283"/>
    </location>
</feature>
<keyword evidence="2" id="KW-0472">Membrane</keyword>
<reference evidence="3" key="1">
    <citation type="submission" date="2018-07" db="EMBL/GenBank/DDBJ databases">
        <authorList>
            <consortium name="Genoscope - CEA"/>
            <person name="William W."/>
        </authorList>
    </citation>
    <scope>NUCLEOTIDE SEQUENCE</scope>
    <source>
        <strain evidence="3">IK1</strain>
    </source>
</reference>
<feature type="transmembrane region" description="Helical" evidence="2">
    <location>
        <begin position="204"/>
        <end position="222"/>
    </location>
</feature>
<protein>
    <submittedName>
        <fullName evidence="3">YeeE/YedE family protein</fullName>
    </submittedName>
</protein>
<organism evidence="3">
    <name type="scientific">Uncultured Desulfatiglans sp</name>
    <dbReference type="NCBI Taxonomy" id="1748965"/>
    <lineage>
        <taxon>Bacteria</taxon>
        <taxon>Pseudomonadati</taxon>
        <taxon>Thermodesulfobacteriota</taxon>
        <taxon>Desulfobacteria</taxon>
        <taxon>Desulfatiglandales</taxon>
        <taxon>Desulfatiglandaceae</taxon>
        <taxon>Desulfatiglans</taxon>
        <taxon>environmental samples</taxon>
    </lineage>
</organism>
<feature type="compositionally biased region" description="Low complexity" evidence="1">
    <location>
        <begin position="250"/>
        <end position="264"/>
    </location>
</feature>
<dbReference type="EMBL" id="UPXX01000001">
    <property type="protein sequence ID" value="VBB41372.1"/>
    <property type="molecule type" value="Genomic_DNA"/>
</dbReference>
<gene>
    <name evidence="3" type="ORF">TRIP_B10100</name>
</gene>
<feature type="transmembrane region" description="Helical" evidence="2">
    <location>
        <begin position="121"/>
        <end position="144"/>
    </location>
</feature>
<sequence length="283" mass="29709">MGPLYKFGWFDYAYALQLAVLIGFLFGFVLERAGFGNARKLTAIFYLRDFAVLKVMFTAIVVCMLGLLYFSVFGWIDLGRVYLLQTNIWPQIVAGLLLGVGFVMGGYCPTTSVVATVSGKLDGLVFLGGMVIGSVIFAELFPLLAGFYEAGAMGAVTLSDVLGIHSGIVALGACLMAVGAFWLGERLEGRFGDPARLPGGSRRMKLGGAALLVGLGLILAVVNPDRFVSSRPEAQPEAESVEATAQPENAPAAGSDAAAPVPRAAEPPAPAPGGFRILHDEGC</sequence>
<dbReference type="AlphaFoldDB" id="A0A653A161"/>
<keyword evidence="2" id="KW-1133">Transmembrane helix</keyword>
<evidence type="ECO:0000256" key="1">
    <source>
        <dbReference type="SAM" id="MobiDB-lite"/>
    </source>
</evidence>
<feature type="transmembrane region" description="Helical" evidence="2">
    <location>
        <begin position="164"/>
        <end position="183"/>
    </location>
</feature>
<feature type="transmembrane region" description="Helical" evidence="2">
    <location>
        <begin position="88"/>
        <end position="109"/>
    </location>
</feature>